<comment type="caution">
    <text evidence="1">The sequence shown here is derived from an EMBL/GenBank/DDBJ whole genome shotgun (WGS) entry which is preliminary data.</text>
</comment>
<reference evidence="1 2" key="1">
    <citation type="submission" date="2018-08" db="EMBL/GenBank/DDBJ databases">
        <title>Comamonas testosteroni strain SWCO2.</title>
        <authorList>
            <person name="Jiang N."/>
            <person name="Zhang X.Z."/>
        </authorList>
    </citation>
    <scope>NUCLEOTIDE SEQUENCE [LARGE SCALE GENOMIC DNA]</scope>
    <source>
        <strain evidence="1 2">SWCO2</strain>
    </source>
</reference>
<protein>
    <submittedName>
        <fullName evidence="1">Uncharacterized protein</fullName>
    </submittedName>
</protein>
<sequence>MVPGAGIEPARLAAGDFESCGFFIFGAALAHLLGAKIAKMPHSCNDPLRLWFFGSDTQKKGLHALEPFLNI</sequence>
<dbReference type="Proteomes" id="UP000261948">
    <property type="component" value="Unassembled WGS sequence"/>
</dbReference>
<evidence type="ECO:0000313" key="2">
    <source>
        <dbReference type="Proteomes" id="UP000261948"/>
    </source>
</evidence>
<dbReference type="AlphaFoldDB" id="A0A373FRM4"/>
<gene>
    <name evidence="1" type="ORF">DZC30_05150</name>
</gene>
<proteinExistence type="predicted"/>
<keyword evidence="2" id="KW-1185">Reference proteome</keyword>
<name>A0A373FRM4_COMTE</name>
<accession>A0A373FRM4</accession>
<organism evidence="1 2">
    <name type="scientific">Comamonas testosteroni</name>
    <name type="common">Pseudomonas testosteroni</name>
    <dbReference type="NCBI Taxonomy" id="285"/>
    <lineage>
        <taxon>Bacteria</taxon>
        <taxon>Pseudomonadati</taxon>
        <taxon>Pseudomonadota</taxon>
        <taxon>Betaproteobacteria</taxon>
        <taxon>Burkholderiales</taxon>
        <taxon>Comamonadaceae</taxon>
        <taxon>Comamonas</taxon>
    </lineage>
</organism>
<dbReference type="EMBL" id="QURR01000004">
    <property type="protein sequence ID" value="RGE46155.1"/>
    <property type="molecule type" value="Genomic_DNA"/>
</dbReference>
<evidence type="ECO:0000313" key="1">
    <source>
        <dbReference type="EMBL" id="RGE46155.1"/>
    </source>
</evidence>